<dbReference type="OrthoDB" id="7862860at2"/>
<protein>
    <recommendedName>
        <fullName evidence="3">FlgN protein</fullName>
    </recommendedName>
</protein>
<dbReference type="InterPro" id="IPR036679">
    <property type="entry name" value="FlgN-like_sf"/>
</dbReference>
<evidence type="ECO:0008006" key="3">
    <source>
        <dbReference type="Google" id="ProtNLM"/>
    </source>
</evidence>
<dbReference type="EMBL" id="SMGR01000002">
    <property type="protein sequence ID" value="TCL01459.1"/>
    <property type="molecule type" value="Genomic_DNA"/>
</dbReference>
<proteinExistence type="predicted"/>
<dbReference type="RefSeq" id="WP_132860827.1">
    <property type="nucleotide sequence ID" value="NZ_SMGR01000002.1"/>
</dbReference>
<dbReference type="AlphaFoldDB" id="A0A4R1NBH1"/>
<reference evidence="1 2" key="1">
    <citation type="submission" date="2019-03" db="EMBL/GenBank/DDBJ databases">
        <title>Genomic Encyclopedia of Archaeal and Bacterial Type Strains, Phase II (KMG-II): from individual species to whole genera.</title>
        <authorList>
            <person name="Goeker M."/>
        </authorList>
    </citation>
    <scope>NUCLEOTIDE SEQUENCE [LARGE SCALE GENOMIC DNA]</scope>
    <source>
        <strain evidence="1 2">DSM 26433</strain>
    </source>
</reference>
<comment type="caution">
    <text evidence="1">The sequence shown here is derived from an EMBL/GenBank/DDBJ whole genome shotgun (WGS) entry which is preliminary data.</text>
</comment>
<keyword evidence="2" id="KW-1185">Reference proteome</keyword>
<sequence>MFRKQEKDLIAEIDALMDDERAILKAGELHRLPDLLERKETLFEQLKDHEGASDEELLALRNKSEDNQPLLEAAMNGIRTVMDRMKDLARVKNTLETYTNQGQRYAVPMTSGSTFEKRS</sequence>
<name>A0A4R1NBH1_9RHOB</name>
<dbReference type="SUPFAM" id="SSF140566">
    <property type="entry name" value="FlgN-like"/>
    <property type="match status" value="1"/>
</dbReference>
<accession>A0A4R1NBH1</accession>
<organism evidence="1 2">
    <name type="scientific">Shimia isoporae</name>
    <dbReference type="NCBI Taxonomy" id="647720"/>
    <lineage>
        <taxon>Bacteria</taxon>
        <taxon>Pseudomonadati</taxon>
        <taxon>Pseudomonadota</taxon>
        <taxon>Alphaproteobacteria</taxon>
        <taxon>Rhodobacterales</taxon>
        <taxon>Roseobacteraceae</taxon>
    </lineage>
</organism>
<dbReference type="Proteomes" id="UP000295673">
    <property type="component" value="Unassembled WGS sequence"/>
</dbReference>
<evidence type="ECO:0000313" key="2">
    <source>
        <dbReference type="Proteomes" id="UP000295673"/>
    </source>
</evidence>
<gene>
    <name evidence="1" type="ORF">BXY66_2774</name>
</gene>
<dbReference type="GO" id="GO:0044780">
    <property type="term" value="P:bacterial-type flagellum assembly"/>
    <property type="evidence" value="ECO:0007669"/>
    <property type="project" value="InterPro"/>
</dbReference>
<evidence type="ECO:0000313" key="1">
    <source>
        <dbReference type="EMBL" id="TCL01459.1"/>
    </source>
</evidence>
<dbReference type="Gene3D" id="1.20.58.300">
    <property type="entry name" value="FlgN-like"/>
    <property type="match status" value="1"/>
</dbReference>